<proteinExistence type="predicted"/>
<evidence type="ECO:0000256" key="1">
    <source>
        <dbReference type="SAM" id="MobiDB-lite"/>
    </source>
</evidence>
<accession>A0A644XJF3</accession>
<gene>
    <name evidence="2" type="ORF">SDC9_62704</name>
</gene>
<protein>
    <submittedName>
        <fullName evidence="2">Uncharacterized protein</fullName>
    </submittedName>
</protein>
<comment type="caution">
    <text evidence="2">The sequence shown here is derived from an EMBL/GenBank/DDBJ whole genome shotgun (WGS) entry which is preliminary data.</text>
</comment>
<feature type="region of interest" description="Disordered" evidence="1">
    <location>
        <begin position="328"/>
        <end position="351"/>
    </location>
</feature>
<name>A0A644XJF3_9ZZZZ</name>
<reference evidence="2" key="1">
    <citation type="submission" date="2019-08" db="EMBL/GenBank/DDBJ databases">
        <authorList>
            <person name="Kucharzyk K."/>
            <person name="Murdoch R.W."/>
            <person name="Higgins S."/>
            <person name="Loffler F."/>
        </authorList>
    </citation>
    <scope>NUCLEOTIDE SEQUENCE</scope>
</reference>
<sequence>MDKLDVYDRAQLTAINLNRQLRGKKTVLLGWMKWGDVRIVSEGDICHETSPFFPEGSRTNTRDILCLPHGSRTLSGEDTESLIVNTGHYSRYQITRENVSDVVNAAFSMRTKDDVLRFVSNYGPLHCPEDDGTGFDETYDPEVGGRYPQVVFRDLCEGVGYVLLNAQYLRAVYDLSHSIEQKRPTQFFGRTKDQAFFEHEELRLPAIFLRNGMNDDTLARNILAELLTDMHSRAAYSLEYCALENGQLLPMRTPKDLYSLLVDLVSGYVVRSPGVERIRRCPECGMFGLEEDLRKVKDRTVTPVQADWWHESCYRKILMRRRRAMEAAEQGRSPKIRPGRRKNGIHHPVSE</sequence>
<evidence type="ECO:0000313" key="2">
    <source>
        <dbReference type="EMBL" id="MPM16326.1"/>
    </source>
</evidence>
<dbReference type="AlphaFoldDB" id="A0A644XJF3"/>
<feature type="compositionally biased region" description="Basic residues" evidence="1">
    <location>
        <begin position="334"/>
        <end position="345"/>
    </location>
</feature>
<dbReference type="EMBL" id="VSSQ01002590">
    <property type="protein sequence ID" value="MPM16326.1"/>
    <property type="molecule type" value="Genomic_DNA"/>
</dbReference>
<organism evidence="2">
    <name type="scientific">bioreactor metagenome</name>
    <dbReference type="NCBI Taxonomy" id="1076179"/>
    <lineage>
        <taxon>unclassified sequences</taxon>
        <taxon>metagenomes</taxon>
        <taxon>ecological metagenomes</taxon>
    </lineage>
</organism>